<name>A0A6P2D554_9BACT</name>
<protein>
    <submittedName>
        <fullName evidence="1">Uncharacterized protein</fullName>
    </submittedName>
</protein>
<evidence type="ECO:0000313" key="1">
    <source>
        <dbReference type="EMBL" id="VTR95616.1"/>
    </source>
</evidence>
<reference evidence="1 2" key="1">
    <citation type="submission" date="2019-05" db="EMBL/GenBank/DDBJ databases">
        <authorList>
            <consortium name="Science for Life Laboratories"/>
        </authorList>
    </citation>
    <scope>NUCLEOTIDE SEQUENCE [LARGE SCALE GENOMIC DNA]</scope>
    <source>
        <strain evidence="1">Soil9</strain>
    </source>
</reference>
<dbReference type="KEGG" id="gms:SOIL9_20980"/>
<sequence length="91" mass="10987">MEIEWTDADPESEEKRFVRAEKFARKWHFKVRFRRRTNWAAVTNPSREMWETLLDALERRYPRREGVTDEDLKQVRAVVAGLKPEESEPPE</sequence>
<gene>
    <name evidence="1" type="ORF">SOIL9_20980</name>
</gene>
<evidence type="ECO:0000313" key="2">
    <source>
        <dbReference type="Proteomes" id="UP000464178"/>
    </source>
</evidence>
<organism evidence="1 2">
    <name type="scientific">Gemmata massiliana</name>
    <dbReference type="NCBI Taxonomy" id="1210884"/>
    <lineage>
        <taxon>Bacteria</taxon>
        <taxon>Pseudomonadati</taxon>
        <taxon>Planctomycetota</taxon>
        <taxon>Planctomycetia</taxon>
        <taxon>Gemmatales</taxon>
        <taxon>Gemmataceae</taxon>
        <taxon>Gemmata</taxon>
    </lineage>
</organism>
<keyword evidence="2" id="KW-1185">Reference proteome</keyword>
<dbReference type="AlphaFoldDB" id="A0A6P2D554"/>
<dbReference type="RefSeq" id="WP_162670014.1">
    <property type="nucleotide sequence ID" value="NZ_LR593886.1"/>
</dbReference>
<proteinExistence type="predicted"/>
<dbReference type="Proteomes" id="UP000464178">
    <property type="component" value="Chromosome"/>
</dbReference>
<dbReference type="EMBL" id="LR593886">
    <property type="protein sequence ID" value="VTR95616.1"/>
    <property type="molecule type" value="Genomic_DNA"/>
</dbReference>
<accession>A0A6P2D554</accession>